<dbReference type="Proteomes" id="UP001236507">
    <property type="component" value="Unassembled WGS sequence"/>
</dbReference>
<feature type="domain" description="Metallo-beta-lactamase" evidence="2">
    <location>
        <begin position="46"/>
        <end position="223"/>
    </location>
</feature>
<dbReference type="RefSeq" id="WP_283344807.1">
    <property type="nucleotide sequence ID" value="NZ_JASHIF010000009.1"/>
</dbReference>
<proteinExistence type="inferred from homology"/>
<protein>
    <submittedName>
        <fullName evidence="3">MBL fold metallo-hydrolase</fullName>
    </submittedName>
</protein>
<evidence type="ECO:0000259" key="2">
    <source>
        <dbReference type="SMART" id="SM00849"/>
    </source>
</evidence>
<dbReference type="InterPro" id="IPR036866">
    <property type="entry name" value="RibonucZ/Hydroxyglut_hydro"/>
</dbReference>
<dbReference type="PANTHER" id="PTHR42951">
    <property type="entry name" value="METALLO-BETA-LACTAMASE DOMAIN-CONTAINING"/>
    <property type="match status" value="1"/>
</dbReference>
<comment type="similarity">
    <text evidence="1">Belongs to the metallo-beta-lactamase superfamily. Class-B beta-lactamase family.</text>
</comment>
<dbReference type="Gene3D" id="3.60.15.10">
    <property type="entry name" value="Ribonuclease Z/Hydroxyacylglutathione hydrolase-like"/>
    <property type="match status" value="1"/>
</dbReference>
<reference evidence="3 4" key="1">
    <citation type="submission" date="2023-05" db="EMBL/GenBank/DDBJ databases">
        <title>Novel species of genus Flectobacillus isolated from stream in China.</title>
        <authorList>
            <person name="Lu H."/>
        </authorList>
    </citation>
    <scope>NUCLEOTIDE SEQUENCE [LARGE SCALE GENOMIC DNA]</scope>
    <source>
        <strain evidence="3 4">KCTC 42575</strain>
    </source>
</reference>
<sequence length="295" mass="32963">MQRRLFLQHSAFLMASLGLSSYKFPFDTPYKIKELRNGVGVFTERGGTIAFASTSKGIAVVDSQFPEQSNHLIEALKGMSENPIKLLFNTHHHGDHSGGNIAFKGIVEHVIAHENSLKNQKAVAEKQNTVEKQLFPDITYQDTHKEKLGKETIRMHYFGAGHTNGDSIIHFERANVAHCGDLVFNRRYPVVDRNAGASMSSWINVLDKINGTFDKDTIFVFGHAFDPEKITGTHEDIKAFKNYLEQLLGYVSQEIKAGKSKEEILKTTAIPNAPEWKGDGIIRSLTAAYDELSSK</sequence>
<name>A0ABT6Y8R3_9BACT</name>
<dbReference type="PANTHER" id="PTHR42951:SF4">
    <property type="entry name" value="ACYL-COENZYME A THIOESTERASE MBLAC2"/>
    <property type="match status" value="1"/>
</dbReference>
<evidence type="ECO:0000313" key="3">
    <source>
        <dbReference type="EMBL" id="MDI9859972.1"/>
    </source>
</evidence>
<keyword evidence="4" id="KW-1185">Reference proteome</keyword>
<gene>
    <name evidence="3" type="ORF">QM524_12195</name>
</gene>
<comment type="caution">
    <text evidence="3">The sequence shown here is derived from an EMBL/GenBank/DDBJ whole genome shotgun (WGS) entry which is preliminary data.</text>
</comment>
<dbReference type="SUPFAM" id="SSF56281">
    <property type="entry name" value="Metallo-hydrolase/oxidoreductase"/>
    <property type="match status" value="1"/>
</dbReference>
<dbReference type="InterPro" id="IPR001279">
    <property type="entry name" value="Metallo-B-lactamas"/>
</dbReference>
<evidence type="ECO:0000256" key="1">
    <source>
        <dbReference type="ARBA" id="ARBA00005250"/>
    </source>
</evidence>
<organism evidence="3 4">
    <name type="scientific">Flectobacillus roseus</name>
    <dbReference type="NCBI Taxonomy" id="502259"/>
    <lineage>
        <taxon>Bacteria</taxon>
        <taxon>Pseudomonadati</taxon>
        <taxon>Bacteroidota</taxon>
        <taxon>Cytophagia</taxon>
        <taxon>Cytophagales</taxon>
        <taxon>Flectobacillaceae</taxon>
        <taxon>Flectobacillus</taxon>
    </lineage>
</organism>
<dbReference type="InterPro" id="IPR050855">
    <property type="entry name" value="NDM-1-like"/>
</dbReference>
<dbReference type="EMBL" id="JASHIF010000009">
    <property type="protein sequence ID" value="MDI9859972.1"/>
    <property type="molecule type" value="Genomic_DNA"/>
</dbReference>
<evidence type="ECO:0000313" key="4">
    <source>
        <dbReference type="Proteomes" id="UP001236507"/>
    </source>
</evidence>
<dbReference type="SMART" id="SM00849">
    <property type="entry name" value="Lactamase_B"/>
    <property type="match status" value="1"/>
</dbReference>
<dbReference type="CDD" id="cd16282">
    <property type="entry name" value="metallo-hydrolase-like_MBL-fold"/>
    <property type="match status" value="1"/>
</dbReference>
<accession>A0ABT6Y8R3</accession>
<dbReference type="Pfam" id="PF00753">
    <property type="entry name" value="Lactamase_B"/>
    <property type="match status" value="1"/>
</dbReference>